<feature type="domain" description="TauD/TfdA-like" evidence="6">
    <location>
        <begin position="161"/>
        <end position="338"/>
    </location>
</feature>
<dbReference type="InterPro" id="IPR003819">
    <property type="entry name" value="TauD/TfdA-like"/>
</dbReference>
<proteinExistence type="inferred from homology"/>
<reference evidence="7 8" key="1">
    <citation type="submission" date="2018-07" db="EMBL/GenBank/DDBJ databases">
        <title>Genomic Encyclopedia of Type Strains, Phase III (KMG-III): the genomes of soil and plant-associated and newly described type strains.</title>
        <authorList>
            <person name="Whitman W."/>
        </authorList>
    </citation>
    <scope>NUCLEOTIDE SEQUENCE [LARGE SCALE GENOMIC DNA]</scope>
    <source>
        <strain evidence="7 8">CECT 8488</strain>
    </source>
</reference>
<evidence type="ECO:0000256" key="4">
    <source>
        <dbReference type="ARBA" id="ARBA00023004"/>
    </source>
</evidence>
<dbReference type="PIRSF" id="PIRSF019543">
    <property type="entry name" value="Clavaminate_syn"/>
    <property type="match status" value="1"/>
</dbReference>
<dbReference type="Proteomes" id="UP000256845">
    <property type="component" value="Unassembled WGS sequence"/>
</dbReference>
<dbReference type="RefSeq" id="WP_115938842.1">
    <property type="nucleotide sequence ID" value="NZ_QRDW01000013.1"/>
</dbReference>
<dbReference type="OrthoDB" id="979809at2"/>
<organism evidence="7 8">
    <name type="scientific">Aestuariispira insulae</name>
    <dbReference type="NCBI Taxonomy" id="1461337"/>
    <lineage>
        <taxon>Bacteria</taxon>
        <taxon>Pseudomonadati</taxon>
        <taxon>Pseudomonadota</taxon>
        <taxon>Alphaproteobacteria</taxon>
        <taxon>Rhodospirillales</taxon>
        <taxon>Kiloniellaceae</taxon>
        <taxon>Aestuariispira</taxon>
    </lineage>
</organism>
<dbReference type="InterPro" id="IPR014503">
    <property type="entry name" value="Clavaminate_syn-like"/>
</dbReference>
<keyword evidence="4 5" id="KW-0408">Iron</keyword>
<dbReference type="InterPro" id="IPR042098">
    <property type="entry name" value="TauD-like_sf"/>
</dbReference>
<dbReference type="SUPFAM" id="SSF51197">
    <property type="entry name" value="Clavaminate synthase-like"/>
    <property type="match status" value="1"/>
</dbReference>
<evidence type="ECO:0000313" key="8">
    <source>
        <dbReference type="Proteomes" id="UP000256845"/>
    </source>
</evidence>
<sequence length="360" mass="41942">MLALEENTLAPHYPVEAPVPQTVALYELDRSEKAAIERLIDMLAPRFSMVESSDFAEECAIHAQELPIGLRRFLYHFKTLQLRKGTALIRGYQMQDHRIGDTPSHWDMPWENPKVLREEIYQCLITALVGDIFGWVTQENGRFMRHIVPIKKDAYEQLGAGSAVDLVWHNEEAFHERRATFLSLLCYRNEEQARTITCSIDDFELDPSQENLLRQKRFVIQPDKAHLPEQNDSQHWQLSDEQFSLIKSHMENPPVIPAIYGPAWERFIQVDQAFMEVVDNDPATKAAIDGLYEKFDRHKAEIVMQPGDLVIIDNDKAVHGRSKYKPNYGPRQRWIRRVNVTADIRKTQDYRANTRSRQLY</sequence>
<accession>A0A3D9H5R4</accession>
<gene>
    <name evidence="7" type="ORF">DFP90_11350</name>
</gene>
<feature type="binding site" evidence="5">
    <location>
        <position position="171"/>
    </location>
    <ligand>
        <name>Fe cation</name>
        <dbReference type="ChEBI" id="CHEBI:24875"/>
    </ligand>
</feature>
<dbReference type="Pfam" id="PF02668">
    <property type="entry name" value="TauD"/>
    <property type="match status" value="1"/>
</dbReference>
<name>A0A3D9H5R4_9PROT</name>
<dbReference type="Gene3D" id="3.60.130.10">
    <property type="entry name" value="Clavaminate synthase-like"/>
    <property type="match status" value="1"/>
</dbReference>
<evidence type="ECO:0000256" key="3">
    <source>
        <dbReference type="ARBA" id="ARBA00023002"/>
    </source>
</evidence>
<dbReference type="AlphaFoldDB" id="A0A3D9H5R4"/>
<keyword evidence="3" id="KW-0560">Oxidoreductase</keyword>
<evidence type="ECO:0000256" key="5">
    <source>
        <dbReference type="PIRSR" id="PIRSR019543-2"/>
    </source>
</evidence>
<evidence type="ECO:0000256" key="1">
    <source>
        <dbReference type="ARBA" id="ARBA00008425"/>
    </source>
</evidence>
<keyword evidence="2 5" id="KW-0479">Metal-binding</keyword>
<evidence type="ECO:0000259" key="6">
    <source>
        <dbReference type="Pfam" id="PF02668"/>
    </source>
</evidence>
<keyword evidence="8" id="KW-1185">Reference proteome</keyword>
<protein>
    <submittedName>
        <fullName evidence="7">Fe(II)/alpha-ketoglutarate-dependent arginine beta-hydroxylase</fullName>
    </submittedName>
</protein>
<dbReference type="EMBL" id="QRDW01000013">
    <property type="protein sequence ID" value="RED44845.1"/>
    <property type="molecule type" value="Genomic_DNA"/>
</dbReference>
<evidence type="ECO:0000313" key="7">
    <source>
        <dbReference type="EMBL" id="RED44845.1"/>
    </source>
</evidence>
<dbReference type="GO" id="GO:0005506">
    <property type="term" value="F:iron ion binding"/>
    <property type="evidence" value="ECO:0007669"/>
    <property type="project" value="InterPro"/>
</dbReference>
<feature type="binding site" evidence="5">
    <location>
        <position position="169"/>
    </location>
    <ligand>
        <name>Fe cation</name>
        <dbReference type="ChEBI" id="CHEBI:24875"/>
    </ligand>
</feature>
<comment type="similarity">
    <text evidence="1">Belongs to the clavaminate synthase family.</text>
</comment>
<evidence type="ECO:0000256" key="2">
    <source>
        <dbReference type="ARBA" id="ARBA00022723"/>
    </source>
</evidence>
<comment type="caution">
    <text evidence="7">The sequence shown here is derived from an EMBL/GenBank/DDBJ whole genome shotgun (WGS) entry which is preliminary data.</text>
</comment>
<dbReference type="GO" id="GO:0016706">
    <property type="term" value="F:2-oxoglutarate-dependent dioxygenase activity"/>
    <property type="evidence" value="ECO:0007669"/>
    <property type="project" value="UniProtKB-ARBA"/>
</dbReference>